<accession>A0A0C6FQH9</accession>
<dbReference type="GO" id="GO:0004527">
    <property type="term" value="F:exonuclease activity"/>
    <property type="evidence" value="ECO:0007669"/>
    <property type="project" value="UniProtKB-KW"/>
</dbReference>
<reference evidence="3 4" key="1">
    <citation type="journal article" date="2015" name="Genome Announc.">
        <title>Complete Genome Sequence of Methylobacterium aquaticum Strain 22A, Isolated from Racomitrium japonicum Moss.</title>
        <authorList>
            <person name="Tani A."/>
            <person name="Ogura Y."/>
            <person name="Hayashi T."/>
            <person name="Kimbara K."/>
        </authorList>
    </citation>
    <scope>NUCLEOTIDE SEQUENCE [LARGE SCALE GENOMIC DNA]</scope>
    <source>
        <strain evidence="3 4">MA-22A</strain>
        <plasmid evidence="4">Plasmid pMaq22A_1p DNA</plasmid>
    </source>
</reference>
<dbReference type="RefSeq" id="WP_060850383.1">
    <property type="nucleotide sequence ID" value="NZ_AP014705.1"/>
</dbReference>
<dbReference type="InterPro" id="IPR036397">
    <property type="entry name" value="RNaseH_sf"/>
</dbReference>
<dbReference type="InterPro" id="IPR019288">
    <property type="entry name" value="3'-5'_exonuclease_PolB-like"/>
</dbReference>
<organism evidence="3 4">
    <name type="scientific">Methylobacterium aquaticum</name>
    <dbReference type="NCBI Taxonomy" id="270351"/>
    <lineage>
        <taxon>Bacteria</taxon>
        <taxon>Pseudomonadati</taxon>
        <taxon>Pseudomonadota</taxon>
        <taxon>Alphaproteobacteria</taxon>
        <taxon>Hyphomicrobiales</taxon>
        <taxon>Methylobacteriaceae</taxon>
        <taxon>Methylobacterium</taxon>
    </lineage>
</organism>
<dbReference type="PATRIC" id="fig|270351.10.peg.6369"/>
<dbReference type="GO" id="GO:0003676">
    <property type="term" value="F:nucleic acid binding"/>
    <property type="evidence" value="ECO:0007669"/>
    <property type="project" value="InterPro"/>
</dbReference>
<evidence type="ECO:0000313" key="3">
    <source>
        <dbReference type="EMBL" id="BAQ49302.1"/>
    </source>
</evidence>
<dbReference type="Pfam" id="PF10108">
    <property type="entry name" value="DNA_pol_B_exo2"/>
    <property type="match status" value="1"/>
</dbReference>
<dbReference type="KEGG" id="maqu:Maq22A_1p35320"/>
<protein>
    <submittedName>
        <fullName evidence="3">3'-5' exonuclease</fullName>
    </submittedName>
</protein>
<feature type="region of interest" description="Disordered" evidence="1">
    <location>
        <begin position="1"/>
        <end position="39"/>
    </location>
</feature>
<reference evidence="4" key="2">
    <citation type="submission" date="2015-01" db="EMBL/GenBank/DDBJ databases">
        <title>Complete genome sequence of Methylobacterium aquaticum strain 22A.</title>
        <authorList>
            <person name="Tani A."/>
            <person name="Ogura Y."/>
            <person name="Hayashi T."/>
        </authorList>
    </citation>
    <scope>NUCLEOTIDE SEQUENCE [LARGE SCALE GENOMIC DNA]</scope>
    <source>
        <strain evidence="4">MA-22A</strain>
        <plasmid evidence="4">Plasmid pMaq22A_1p DNA</plasmid>
    </source>
</reference>
<dbReference type="EMBL" id="AP014705">
    <property type="protein sequence ID" value="BAQ49302.1"/>
    <property type="molecule type" value="Genomic_DNA"/>
</dbReference>
<sequence length="307" mass="33718">MPFPAQGVLPFPASAPQGRPVPARPAPGRSAASGRPAPAARPTTLLCLDIETVPDAELVPANWPADKFPKPAWHRVVAVSYARARIVTDPATSLETYVVEHCRSGGEATWGEERLLRGFWRLFDAGAHRLVTWNGRSFDVRVLQLRAFVHGIPAGAWYRRGDRWSGYSARYSQEYHADLLELLSAHGASTRMGLDEMAAAMGLPGKAGEHGSNVGHHIAEGDIERVRNYCECDVLNTLGLYIRWSYLCGQSDEAGHDASMRSLVDYLRREGVQRPHLKAFLDRWAASARPAPMHVARGGRATEPAAR</sequence>
<feature type="domain" description="Predicted 3'-5' exonuclease PolB-like" evidence="2">
    <location>
        <begin position="67"/>
        <end position="284"/>
    </location>
</feature>
<name>A0A0C6FQH9_9HYPH</name>
<gene>
    <name evidence="3" type="ORF">Maq22A_1p35320</name>
</gene>
<evidence type="ECO:0000313" key="4">
    <source>
        <dbReference type="Proteomes" id="UP000061432"/>
    </source>
</evidence>
<keyword evidence="3" id="KW-0614">Plasmid</keyword>
<evidence type="ECO:0000259" key="2">
    <source>
        <dbReference type="Pfam" id="PF10108"/>
    </source>
</evidence>
<keyword evidence="3" id="KW-0378">Hydrolase</keyword>
<dbReference type="Gene3D" id="3.30.420.10">
    <property type="entry name" value="Ribonuclease H-like superfamily/Ribonuclease H"/>
    <property type="match status" value="1"/>
</dbReference>
<feature type="compositionally biased region" description="Low complexity" evidence="1">
    <location>
        <begin position="15"/>
        <end position="39"/>
    </location>
</feature>
<dbReference type="Proteomes" id="UP000061432">
    <property type="component" value="Plasmid pMaq22A_1p"/>
</dbReference>
<dbReference type="CDD" id="cd05782">
    <property type="entry name" value="DNA_polB_like1_exo"/>
    <property type="match status" value="1"/>
</dbReference>
<keyword evidence="3" id="KW-0540">Nuclease</keyword>
<evidence type="ECO:0000256" key="1">
    <source>
        <dbReference type="SAM" id="MobiDB-lite"/>
    </source>
</evidence>
<dbReference type="InterPro" id="IPR012337">
    <property type="entry name" value="RNaseH-like_sf"/>
</dbReference>
<proteinExistence type="predicted"/>
<geneLocation type="plasmid" evidence="4">
    <name>pMaq22A_1p DNA</name>
</geneLocation>
<dbReference type="OrthoDB" id="13288at2"/>
<dbReference type="AlphaFoldDB" id="A0A0C6FQH9"/>
<keyword evidence="3" id="KW-0269">Exonuclease</keyword>
<dbReference type="SUPFAM" id="SSF53098">
    <property type="entry name" value="Ribonuclease H-like"/>
    <property type="match status" value="1"/>
</dbReference>